<evidence type="ECO:0000256" key="5">
    <source>
        <dbReference type="ARBA" id="ARBA00022832"/>
    </source>
</evidence>
<keyword evidence="8 10" id="KW-0472">Membrane</keyword>
<dbReference type="GO" id="GO:0009922">
    <property type="term" value="F:fatty acid elongase activity"/>
    <property type="evidence" value="ECO:0007669"/>
    <property type="project" value="UniProtKB-EC"/>
</dbReference>
<dbReference type="OrthoDB" id="10259681at2759"/>
<name>A0A7R8ZJ57_9CRUS</name>
<dbReference type="GO" id="GO:0034626">
    <property type="term" value="P:fatty acid elongation, polyunsaturated fatty acid"/>
    <property type="evidence" value="ECO:0007669"/>
    <property type="project" value="TreeGrafter"/>
</dbReference>
<comment type="catalytic activity">
    <reaction evidence="10">
        <text>a very-long-chain acyl-CoA + malonyl-CoA + H(+) = a very-long-chain 3-oxoacyl-CoA + CO2 + CoA</text>
        <dbReference type="Rhea" id="RHEA:32727"/>
        <dbReference type="ChEBI" id="CHEBI:15378"/>
        <dbReference type="ChEBI" id="CHEBI:16526"/>
        <dbReference type="ChEBI" id="CHEBI:57287"/>
        <dbReference type="ChEBI" id="CHEBI:57384"/>
        <dbReference type="ChEBI" id="CHEBI:90725"/>
        <dbReference type="ChEBI" id="CHEBI:90736"/>
        <dbReference type="EC" id="2.3.1.199"/>
    </reaction>
</comment>
<dbReference type="Pfam" id="PF01151">
    <property type="entry name" value="ELO"/>
    <property type="match status" value="1"/>
</dbReference>
<dbReference type="GO" id="GO:0005789">
    <property type="term" value="C:endoplasmic reticulum membrane"/>
    <property type="evidence" value="ECO:0007669"/>
    <property type="project" value="TreeGrafter"/>
</dbReference>
<comment type="similarity">
    <text evidence="10">Belongs to the ELO family.</text>
</comment>
<dbReference type="InterPro" id="IPR030457">
    <property type="entry name" value="ELO_CS"/>
</dbReference>
<evidence type="ECO:0000256" key="1">
    <source>
        <dbReference type="ARBA" id="ARBA00004141"/>
    </source>
</evidence>
<feature type="transmembrane region" description="Helical" evidence="10">
    <location>
        <begin position="246"/>
        <end position="264"/>
    </location>
</feature>
<feature type="transmembrane region" description="Helical" evidence="10">
    <location>
        <begin position="151"/>
        <end position="168"/>
    </location>
</feature>
<evidence type="ECO:0000256" key="7">
    <source>
        <dbReference type="ARBA" id="ARBA00023098"/>
    </source>
</evidence>
<evidence type="ECO:0000256" key="4">
    <source>
        <dbReference type="ARBA" id="ARBA00022692"/>
    </source>
</evidence>
<evidence type="ECO:0000256" key="8">
    <source>
        <dbReference type="ARBA" id="ARBA00023136"/>
    </source>
</evidence>
<evidence type="ECO:0000256" key="9">
    <source>
        <dbReference type="ARBA" id="ARBA00023160"/>
    </source>
</evidence>
<feature type="transmembrane region" description="Helical" evidence="10">
    <location>
        <begin position="205"/>
        <end position="226"/>
    </location>
</feature>
<feature type="transmembrane region" description="Helical" evidence="10">
    <location>
        <begin position="39"/>
        <end position="61"/>
    </location>
</feature>
<dbReference type="InterPro" id="IPR002076">
    <property type="entry name" value="ELO_fam"/>
</dbReference>
<feature type="transmembrane region" description="Helical" evidence="10">
    <location>
        <begin position="73"/>
        <end position="97"/>
    </location>
</feature>
<keyword evidence="4 10" id="KW-0812">Transmembrane</keyword>
<evidence type="ECO:0000256" key="10">
    <source>
        <dbReference type="RuleBase" id="RU361115"/>
    </source>
</evidence>
<dbReference type="PANTHER" id="PTHR11157:SF17">
    <property type="entry name" value="ELONGATION OF VERY LONG CHAIN FATTY ACIDS PROTEIN 6"/>
    <property type="match status" value="1"/>
</dbReference>
<organism evidence="11">
    <name type="scientific">Cyprideis torosa</name>
    <dbReference type="NCBI Taxonomy" id="163714"/>
    <lineage>
        <taxon>Eukaryota</taxon>
        <taxon>Metazoa</taxon>
        <taxon>Ecdysozoa</taxon>
        <taxon>Arthropoda</taxon>
        <taxon>Crustacea</taxon>
        <taxon>Oligostraca</taxon>
        <taxon>Ostracoda</taxon>
        <taxon>Podocopa</taxon>
        <taxon>Podocopida</taxon>
        <taxon>Cytherocopina</taxon>
        <taxon>Cytheroidea</taxon>
        <taxon>Cytherideidae</taxon>
        <taxon>Cyprideis</taxon>
    </lineage>
</organism>
<keyword evidence="2 10" id="KW-0444">Lipid biosynthesis</keyword>
<dbReference type="EC" id="2.3.1.199" evidence="10"/>
<evidence type="ECO:0000256" key="2">
    <source>
        <dbReference type="ARBA" id="ARBA00022516"/>
    </source>
</evidence>
<dbReference type="GO" id="GO:0042761">
    <property type="term" value="P:very long-chain fatty acid biosynthetic process"/>
    <property type="evidence" value="ECO:0007669"/>
    <property type="project" value="TreeGrafter"/>
</dbReference>
<dbReference type="GO" id="GO:0019367">
    <property type="term" value="P:fatty acid elongation, saturated fatty acid"/>
    <property type="evidence" value="ECO:0007669"/>
    <property type="project" value="TreeGrafter"/>
</dbReference>
<protein>
    <recommendedName>
        <fullName evidence="10">Elongation of very long chain fatty acids protein</fullName>
        <ecNumber evidence="10">2.3.1.199</ecNumber>
    </recommendedName>
    <alternativeName>
        <fullName evidence="10">Very-long-chain 3-oxoacyl-CoA synthase</fullName>
    </alternativeName>
</protein>
<reference evidence="11" key="1">
    <citation type="submission" date="2020-11" db="EMBL/GenBank/DDBJ databases">
        <authorList>
            <person name="Tran Van P."/>
        </authorList>
    </citation>
    <scope>NUCLEOTIDE SEQUENCE</scope>
</reference>
<dbReference type="PROSITE" id="PS01188">
    <property type="entry name" value="ELO"/>
    <property type="match status" value="1"/>
</dbReference>
<keyword evidence="5 10" id="KW-0276">Fatty acid metabolism</keyword>
<comment type="subcellular location">
    <subcellularLocation>
        <location evidence="1">Membrane</location>
        <topology evidence="1">Multi-pass membrane protein</topology>
    </subcellularLocation>
</comment>
<evidence type="ECO:0000256" key="3">
    <source>
        <dbReference type="ARBA" id="ARBA00022679"/>
    </source>
</evidence>
<dbReference type="EMBL" id="OB660190">
    <property type="protein sequence ID" value="CAD7223372.1"/>
    <property type="molecule type" value="Genomic_DNA"/>
</dbReference>
<dbReference type="PANTHER" id="PTHR11157">
    <property type="entry name" value="FATTY ACID ACYL TRANSFERASE-RELATED"/>
    <property type="match status" value="1"/>
</dbReference>
<keyword evidence="9 10" id="KW-0275">Fatty acid biosynthesis</keyword>
<evidence type="ECO:0000256" key="6">
    <source>
        <dbReference type="ARBA" id="ARBA00022989"/>
    </source>
</evidence>
<sequence length="393" mass="45532">MRKNISATAEELANAYLPIAFPFEKHYDPTPPAEWMRDYWSLSILFVFIYLVVVFGVQHLMRDRKPFRLQRLLELWNACLSIFSIVGIVKVVPYVYFVVKNHGFRNSICVSYHDVEFMRPTVFWTYMFAYSKVVELGDTLFIVLRKRPLIFLHWYHHVTVLVYTWYSFSDSSPSGLWFVAMNYSVHGFMYTYYSLRAMSYRIPKGVAMSLTTLQILQMVMGCYINYSAYVYRQTEEGCMVSRENIMASTLIYGSYWALFCRFFYNAYLRPGKAGKSVTPKSAVKLPESDSNGNILQGTINSDSDKNGLIEHKNGYKKNGLSVYQNGGLTNGHIPNGHTDGYKNGTTVYHRKFNDDSIKADNWLTRPIDSKDALKRFAPILQRFDLVKGNEKIE</sequence>
<gene>
    <name evidence="11" type="ORF">CTOB1V02_LOCUS1357</name>
</gene>
<accession>A0A7R8ZJ57</accession>
<keyword evidence="6 10" id="KW-1133">Transmembrane helix</keyword>
<keyword evidence="7 10" id="KW-0443">Lipid metabolism</keyword>
<feature type="transmembrane region" description="Helical" evidence="10">
    <location>
        <begin position="174"/>
        <end position="193"/>
    </location>
</feature>
<evidence type="ECO:0000313" key="11">
    <source>
        <dbReference type="EMBL" id="CAD7223372.1"/>
    </source>
</evidence>
<dbReference type="GO" id="GO:0034625">
    <property type="term" value="P:fatty acid elongation, monounsaturated fatty acid"/>
    <property type="evidence" value="ECO:0007669"/>
    <property type="project" value="TreeGrafter"/>
</dbReference>
<keyword evidence="3 10" id="KW-0808">Transferase</keyword>
<dbReference type="AlphaFoldDB" id="A0A7R8ZJ57"/>
<proteinExistence type="inferred from homology"/>
<dbReference type="GO" id="GO:0030148">
    <property type="term" value="P:sphingolipid biosynthetic process"/>
    <property type="evidence" value="ECO:0007669"/>
    <property type="project" value="TreeGrafter"/>
</dbReference>